<keyword evidence="3" id="KW-1185">Reference proteome</keyword>
<dbReference type="OrthoDB" id="334367at2"/>
<name>A0A1Z4LJX6_9CYAN</name>
<evidence type="ECO:0000313" key="2">
    <source>
        <dbReference type="EMBL" id="BAY81469.1"/>
    </source>
</evidence>
<reference evidence="2 3" key="1">
    <citation type="submission" date="2017-06" db="EMBL/GenBank/DDBJ databases">
        <title>Genome sequencing of cyanobaciteial culture collection at National Institute for Environmental Studies (NIES).</title>
        <authorList>
            <person name="Hirose Y."/>
            <person name="Shimura Y."/>
            <person name="Fujisawa T."/>
            <person name="Nakamura Y."/>
            <person name="Kawachi M."/>
        </authorList>
    </citation>
    <scope>NUCLEOTIDE SEQUENCE [LARGE SCALE GENOMIC DNA]</scope>
    <source>
        <strain evidence="2 3">NIES-267</strain>
    </source>
</reference>
<proteinExistence type="predicted"/>
<dbReference type="Proteomes" id="UP000218418">
    <property type="component" value="Chromosome"/>
</dbReference>
<protein>
    <recommendedName>
        <fullName evidence="1">DUF5615 domain-containing protein</fullName>
    </recommendedName>
</protein>
<dbReference type="AlphaFoldDB" id="A0A1Z4LJX6"/>
<gene>
    <name evidence="2" type="ORF">NIES267_09460</name>
</gene>
<feature type="domain" description="DUF5615" evidence="1">
    <location>
        <begin position="1"/>
        <end position="109"/>
    </location>
</feature>
<sequence>MKILIDMNLSPDWVAVLNKYNIEAVHWSTIGKPDAKDTVIMEWARDNNYIVFTHDLDFGTLLAATQANTPSVIQVRTQDVLPASIENLVVSALSQFETQLINGALVTIDQATSKVRILPIIPKSK</sequence>
<evidence type="ECO:0000259" key="1">
    <source>
        <dbReference type="Pfam" id="PF18480"/>
    </source>
</evidence>
<organism evidence="2 3">
    <name type="scientific">Calothrix parasitica NIES-267</name>
    <dbReference type="NCBI Taxonomy" id="1973488"/>
    <lineage>
        <taxon>Bacteria</taxon>
        <taxon>Bacillati</taxon>
        <taxon>Cyanobacteriota</taxon>
        <taxon>Cyanophyceae</taxon>
        <taxon>Nostocales</taxon>
        <taxon>Calotrichaceae</taxon>
        <taxon>Calothrix</taxon>
    </lineage>
</organism>
<evidence type="ECO:0000313" key="3">
    <source>
        <dbReference type="Proteomes" id="UP000218418"/>
    </source>
</evidence>
<accession>A0A1Z4LJX6</accession>
<dbReference type="EMBL" id="AP018227">
    <property type="protein sequence ID" value="BAY81469.1"/>
    <property type="molecule type" value="Genomic_DNA"/>
</dbReference>
<dbReference type="Pfam" id="PF18480">
    <property type="entry name" value="DUF5615"/>
    <property type="match status" value="1"/>
</dbReference>
<dbReference type="InterPro" id="IPR041049">
    <property type="entry name" value="DUF5615"/>
</dbReference>